<evidence type="ECO:0000313" key="2">
    <source>
        <dbReference type="Proteomes" id="UP000799118"/>
    </source>
</evidence>
<evidence type="ECO:0008006" key="3">
    <source>
        <dbReference type="Google" id="ProtNLM"/>
    </source>
</evidence>
<dbReference type="OrthoDB" id="3122817at2759"/>
<reference evidence="1" key="1">
    <citation type="journal article" date="2019" name="Environ. Microbiol.">
        <title>Fungal ecological strategies reflected in gene transcription - a case study of two litter decomposers.</title>
        <authorList>
            <person name="Barbi F."/>
            <person name="Kohler A."/>
            <person name="Barry K."/>
            <person name="Baskaran P."/>
            <person name="Daum C."/>
            <person name="Fauchery L."/>
            <person name="Ihrmark K."/>
            <person name="Kuo A."/>
            <person name="LaButti K."/>
            <person name="Lipzen A."/>
            <person name="Morin E."/>
            <person name="Grigoriev I.V."/>
            <person name="Henrissat B."/>
            <person name="Lindahl B."/>
            <person name="Martin F."/>
        </authorList>
    </citation>
    <scope>NUCLEOTIDE SEQUENCE</scope>
    <source>
        <strain evidence="1">JB14</strain>
    </source>
</reference>
<accession>A0A6A4GTC0</accession>
<proteinExistence type="predicted"/>
<evidence type="ECO:0000313" key="1">
    <source>
        <dbReference type="EMBL" id="KAE9389049.1"/>
    </source>
</evidence>
<keyword evidence="2" id="KW-1185">Reference proteome</keyword>
<sequence>MRKIYQRLERTKRLREETIQAMHNARALASPIRKVPPEILCEIFTNYICDSTLKDPESELTNLNETRATCPAICLTWVCSFWRNLALACPSFWSSIFVSIPSLLENPQQIHLLHHFITQSANAPLDIIVVHDRINNPCHDASLIQSVYNILLENYPRWRRFTSLFEHRPDGGYIQHWEAHVEQWLEEHAGSEVGHLPYLEFLHWDSGEVFFALFKWPEHRHLFLHLTELAMRYIKGYSIVDVLRQTPLLDKFSVIGISQDPTYSPAHLSPYCSNISTLCIDLDVIRSPECWKCLHLPFLKTLELGNLSFDPSDFGGDTDVDWEYMQKVEGIVKFAEILANIGPVLEKVKLDRMPGKEAIAFLALHPSVLDLTLSVIYNGYHNIYKGYDDIIDGIDISRDRDNPVILPNMRSLSISLIDFEVYHGYNSAINDLTRVVESRITASICSVKGVVPLETFALDVKLRESYIGQGICERLAGRIAVAEKDYNDFILEF</sequence>
<name>A0A6A4GTC0_9AGAR</name>
<organism evidence="1 2">
    <name type="scientific">Gymnopus androsaceus JB14</name>
    <dbReference type="NCBI Taxonomy" id="1447944"/>
    <lineage>
        <taxon>Eukaryota</taxon>
        <taxon>Fungi</taxon>
        <taxon>Dikarya</taxon>
        <taxon>Basidiomycota</taxon>
        <taxon>Agaricomycotina</taxon>
        <taxon>Agaricomycetes</taxon>
        <taxon>Agaricomycetidae</taxon>
        <taxon>Agaricales</taxon>
        <taxon>Marasmiineae</taxon>
        <taxon>Omphalotaceae</taxon>
        <taxon>Gymnopus</taxon>
    </lineage>
</organism>
<protein>
    <recommendedName>
        <fullName evidence="3">F-box domain-containing protein</fullName>
    </recommendedName>
</protein>
<dbReference type="AlphaFoldDB" id="A0A6A4GTC0"/>
<gene>
    <name evidence="1" type="ORF">BT96DRAFT_1025204</name>
</gene>
<dbReference type="EMBL" id="ML769714">
    <property type="protein sequence ID" value="KAE9389049.1"/>
    <property type="molecule type" value="Genomic_DNA"/>
</dbReference>
<dbReference type="Proteomes" id="UP000799118">
    <property type="component" value="Unassembled WGS sequence"/>
</dbReference>